<dbReference type="RefSeq" id="WP_203367202.1">
    <property type="nucleotide sequence ID" value="NZ_WSFT01000046.1"/>
</dbReference>
<dbReference type="Pfam" id="PF17836">
    <property type="entry name" value="PglD_N"/>
    <property type="match status" value="1"/>
</dbReference>
<dbReference type="Gene3D" id="3.40.50.20">
    <property type="match status" value="1"/>
</dbReference>
<evidence type="ECO:0000259" key="3">
    <source>
        <dbReference type="Pfam" id="PF17836"/>
    </source>
</evidence>
<dbReference type="InterPro" id="IPR041561">
    <property type="entry name" value="PglD_N"/>
</dbReference>
<accession>A0A942UVC7</accession>
<feature type="site" description="Increases basicity of active site His" evidence="1">
    <location>
        <position position="136"/>
    </location>
</feature>
<feature type="binding site" evidence="2">
    <location>
        <position position="144"/>
    </location>
    <ligand>
        <name>acetyl-CoA</name>
        <dbReference type="ChEBI" id="CHEBI:57288"/>
    </ligand>
</feature>
<evidence type="ECO:0000256" key="1">
    <source>
        <dbReference type="PIRSR" id="PIRSR620019-1"/>
    </source>
</evidence>
<feature type="binding site" evidence="2">
    <location>
        <begin position="33"/>
        <end position="34"/>
    </location>
    <ligand>
        <name>substrate</name>
    </ligand>
</feature>
<evidence type="ECO:0000313" key="5">
    <source>
        <dbReference type="Proteomes" id="UP000724672"/>
    </source>
</evidence>
<dbReference type="InterPro" id="IPR011004">
    <property type="entry name" value="Trimer_LpxA-like_sf"/>
</dbReference>
<dbReference type="CDD" id="cd03360">
    <property type="entry name" value="LbH_AT_putative"/>
    <property type="match status" value="1"/>
</dbReference>
<reference evidence="4" key="1">
    <citation type="submission" date="2019-12" db="EMBL/GenBank/DDBJ databases">
        <title>Clostridiaceae gen. nov. sp. nov., isolated from sediment in Xinjiang, China.</title>
        <authorList>
            <person name="Zhang R."/>
        </authorList>
    </citation>
    <scope>NUCLEOTIDE SEQUENCE</scope>
    <source>
        <strain evidence="4">D2Q-11</strain>
    </source>
</reference>
<dbReference type="PANTHER" id="PTHR43300">
    <property type="entry name" value="ACETYLTRANSFERASE"/>
    <property type="match status" value="1"/>
</dbReference>
<dbReference type="InterPro" id="IPR020019">
    <property type="entry name" value="AcTrfase_PglD-like"/>
</dbReference>
<evidence type="ECO:0000256" key="2">
    <source>
        <dbReference type="PIRSR" id="PIRSR620019-2"/>
    </source>
</evidence>
<sequence length="213" mass="22841">MSKLMILGAGGHGKVVAEVASLMNKWSEIVFFDDNVDLKKVNGFKVVDDLENCKKYKMQYENAFVAIGNNKLRIKLINDLSNEGFKIPLLIHPFTCISNKVKIDEGTVVMAGAVINANSLIGKGCIINTSCSIDHDCILKDGVHISPGVHIGGTTQIGKFTWICIGSSISNNINIGHNSVIAAGATVVNDIENYALAVGTPAKNIKVTKTKGR</sequence>
<keyword evidence="5" id="KW-1185">Reference proteome</keyword>
<dbReference type="InterPro" id="IPR050179">
    <property type="entry name" value="Trans_hexapeptide_repeat"/>
</dbReference>
<protein>
    <submittedName>
        <fullName evidence="4">Acetyltransferase</fullName>
    </submittedName>
</protein>
<feature type="binding site" evidence="2">
    <location>
        <position position="68"/>
    </location>
    <ligand>
        <name>substrate</name>
    </ligand>
</feature>
<gene>
    <name evidence="4" type="ORF">GOQ27_12455</name>
</gene>
<dbReference type="SUPFAM" id="SSF51161">
    <property type="entry name" value="Trimeric LpxA-like enzymes"/>
    <property type="match status" value="1"/>
</dbReference>
<proteinExistence type="predicted"/>
<dbReference type="AlphaFoldDB" id="A0A942UVC7"/>
<dbReference type="Proteomes" id="UP000724672">
    <property type="component" value="Unassembled WGS sequence"/>
</dbReference>
<dbReference type="NCBIfam" id="TIGR03570">
    <property type="entry name" value="NeuD_NnaD"/>
    <property type="match status" value="1"/>
</dbReference>
<dbReference type="Gene3D" id="2.160.10.10">
    <property type="entry name" value="Hexapeptide repeat proteins"/>
    <property type="match status" value="1"/>
</dbReference>
<comment type="caution">
    <text evidence="4">The sequence shown here is derived from an EMBL/GenBank/DDBJ whole genome shotgun (WGS) entry which is preliminary data.</text>
</comment>
<dbReference type="PANTHER" id="PTHR43300:SF7">
    <property type="entry name" value="UDP-N-ACETYLBACILLOSAMINE N-ACETYLTRANSFERASE"/>
    <property type="match status" value="1"/>
</dbReference>
<feature type="domain" description="PglD N-terminal" evidence="3">
    <location>
        <begin position="3"/>
        <end position="79"/>
    </location>
</feature>
<dbReference type="EMBL" id="WSFT01000046">
    <property type="protein sequence ID" value="MBS4539278.1"/>
    <property type="molecule type" value="Genomic_DNA"/>
</dbReference>
<feature type="binding site" evidence="2">
    <location>
        <position position="165"/>
    </location>
    <ligand>
        <name>acetyl-CoA</name>
        <dbReference type="ChEBI" id="CHEBI:57288"/>
    </ligand>
</feature>
<feature type="active site" description="Proton acceptor" evidence="1">
    <location>
        <position position="135"/>
    </location>
</feature>
<evidence type="ECO:0000313" key="4">
    <source>
        <dbReference type="EMBL" id="MBS4539278.1"/>
    </source>
</evidence>
<name>A0A942UVC7_9FIRM</name>
<organism evidence="4 5">
    <name type="scientific">Anaeromonas frigoriresistens</name>
    <dbReference type="NCBI Taxonomy" id="2683708"/>
    <lineage>
        <taxon>Bacteria</taxon>
        <taxon>Bacillati</taxon>
        <taxon>Bacillota</taxon>
        <taxon>Tissierellia</taxon>
        <taxon>Tissierellales</taxon>
        <taxon>Thermohalobacteraceae</taxon>
        <taxon>Anaeromonas</taxon>
    </lineage>
</organism>